<evidence type="ECO:0000313" key="5">
    <source>
        <dbReference type="Proteomes" id="UP000233491"/>
    </source>
</evidence>
<dbReference type="SUPFAM" id="SSF46689">
    <property type="entry name" value="Homeodomain-like"/>
    <property type="match status" value="1"/>
</dbReference>
<dbReference type="RefSeq" id="WP_101291235.1">
    <property type="nucleotide sequence ID" value="NZ_FOUQ01000010.1"/>
</dbReference>
<dbReference type="OrthoDB" id="7223515at2"/>
<sequence>MTTPLSERRQAQLAALIDAAERRIAEGGMANLRARDLAADIGIALGGLYNIVADLDELALRVSSRTLGRLGEALTAASDALPLRTKDDAVTRLVAIAHAYLHFARDNLLLWRTLFELRLAEGTALPAWAADDQLRLFRHVAEPLTLLVPDMDETRQVLAARTLFAAVHGIVTLGLEERLVAVPLTALEAQIEWLVRATCRGLRE</sequence>
<evidence type="ECO:0000313" key="4">
    <source>
        <dbReference type="EMBL" id="PKR87425.1"/>
    </source>
</evidence>
<dbReference type="InterPro" id="IPR009057">
    <property type="entry name" value="Homeodomain-like_sf"/>
</dbReference>
<reference evidence="4 5" key="1">
    <citation type="submission" date="2017-12" db="EMBL/GenBank/DDBJ databases">
        <title>Anaerobic carbon monoxide metabolism by Pleomorphomonas carboxyditropha sp. nov., a new mesophilic hydrogenogenic carboxidotroph.</title>
        <authorList>
            <person name="Esquivel-Elizondo S."/>
            <person name="Krajmalnik-Brown R."/>
        </authorList>
    </citation>
    <scope>NUCLEOTIDE SEQUENCE [LARGE SCALE GENOMIC DNA]</scope>
    <source>
        <strain evidence="4 5">R5-392</strain>
    </source>
</reference>
<dbReference type="Pfam" id="PF13305">
    <property type="entry name" value="TetR_C_33"/>
    <property type="match status" value="1"/>
</dbReference>
<dbReference type="Gene3D" id="1.10.357.10">
    <property type="entry name" value="Tetracycline Repressor, domain 2"/>
    <property type="match status" value="1"/>
</dbReference>
<dbReference type="InterPro" id="IPR025996">
    <property type="entry name" value="MT1864/Rv1816-like_C"/>
</dbReference>
<dbReference type="InterPro" id="IPR036271">
    <property type="entry name" value="Tet_transcr_reg_TetR-rel_C_sf"/>
</dbReference>
<evidence type="ECO:0000256" key="2">
    <source>
        <dbReference type="ARBA" id="ARBA00023163"/>
    </source>
</evidence>
<name>A0A1I4V6E9_9HYPH</name>
<dbReference type="AlphaFoldDB" id="A0A1I4V6E9"/>
<feature type="domain" description="HTH-type transcriptional regulator MT1864/Rv1816-like C-terminal" evidence="3">
    <location>
        <begin position="93"/>
        <end position="197"/>
    </location>
</feature>
<evidence type="ECO:0000259" key="3">
    <source>
        <dbReference type="Pfam" id="PF13305"/>
    </source>
</evidence>
<evidence type="ECO:0000256" key="1">
    <source>
        <dbReference type="ARBA" id="ARBA00023015"/>
    </source>
</evidence>
<keyword evidence="2" id="KW-0804">Transcription</keyword>
<protein>
    <submittedName>
        <fullName evidence="4">TetR family transcriptional regulator</fullName>
    </submittedName>
</protein>
<comment type="caution">
    <text evidence="4">The sequence shown here is derived from an EMBL/GenBank/DDBJ whole genome shotgun (WGS) entry which is preliminary data.</text>
</comment>
<accession>A0A1I4V6E9</accession>
<proteinExistence type="predicted"/>
<dbReference type="EMBL" id="PJNW01000019">
    <property type="protein sequence ID" value="PKR87425.1"/>
    <property type="molecule type" value="Genomic_DNA"/>
</dbReference>
<gene>
    <name evidence="4" type="ORF">CXZ10_20380</name>
</gene>
<organism evidence="4 5">
    <name type="scientific">Pleomorphomonas diazotrophica</name>
    <dbReference type="NCBI Taxonomy" id="1166257"/>
    <lineage>
        <taxon>Bacteria</taxon>
        <taxon>Pseudomonadati</taxon>
        <taxon>Pseudomonadota</taxon>
        <taxon>Alphaproteobacteria</taxon>
        <taxon>Hyphomicrobiales</taxon>
        <taxon>Pleomorphomonadaceae</taxon>
        <taxon>Pleomorphomonas</taxon>
    </lineage>
</organism>
<keyword evidence="1" id="KW-0805">Transcription regulation</keyword>
<dbReference type="SUPFAM" id="SSF48498">
    <property type="entry name" value="Tetracyclin repressor-like, C-terminal domain"/>
    <property type="match status" value="1"/>
</dbReference>
<keyword evidence="5" id="KW-1185">Reference proteome</keyword>
<dbReference type="Proteomes" id="UP000233491">
    <property type="component" value="Unassembled WGS sequence"/>
</dbReference>